<reference evidence="1 2" key="1">
    <citation type="submission" date="2016-11" db="EMBL/GenBank/DDBJ databases">
        <authorList>
            <person name="Jaros S."/>
            <person name="Januszkiewicz K."/>
            <person name="Wedrychowicz H."/>
        </authorList>
    </citation>
    <scope>NUCLEOTIDE SEQUENCE [LARGE SCALE GENOMIC DNA]</scope>
    <source>
        <strain evidence="1 2">DSM 43832</strain>
    </source>
</reference>
<sequence length="348" mass="36712">MASAEIDELVAELPARSELDGFWDRMDARLADGGAAFLADVGIALRRTYGIRPVPNVRSAVDGLLRRLALLPWPGHVPQVLRLAAGAGIASRYVASLLAAGQDLADLAPALAPTSPATLRACLAQELVLRGARDPAPMPIGHPLSVLPGVRTALEHDPPLPRYGLDWTRRPTTLELIPVDEEAPAGDVPPFMTSPAPVGSDAAVATWSTGTIETRLVEVVEPLLEEAIPLVVGALGLEHPGSQVQGSACEPRTVWRLLFVAASLGGPRNLGEYGAFGRLAAWRTLGALSGAGEHARIAEIERRAGECAWYRFRVGEPGIYHDLGLAALSPDRCRIAVLAAADPGTRPA</sequence>
<dbReference type="Pfam" id="PF19681">
    <property type="entry name" value="DUF6183"/>
    <property type="match status" value="1"/>
</dbReference>
<organism evidence="1 2">
    <name type="scientific">Pseudonocardia thermophila</name>
    <dbReference type="NCBI Taxonomy" id="1848"/>
    <lineage>
        <taxon>Bacteria</taxon>
        <taxon>Bacillati</taxon>
        <taxon>Actinomycetota</taxon>
        <taxon>Actinomycetes</taxon>
        <taxon>Pseudonocardiales</taxon>
        <taxon>Pseudonocardiaceae</taxon>
        <taxon>Pseudonocardia</taxon>
    </lineage>
</organism>
<dbReference type="EMBL" id="FRAP01000001">
    <property type="protein sequence ID" value="SHJ92735.1"/>
    <property type="molecule type" value="Genomic_DNA"/>
</dbReference>
<evidence type="ECO:0000313" key="1">
    <source>
        <dbReference type="EMBL" id="SHJ92735.1"/>
    </source>
</evidence>
<protein>
    <submittedName>
        <fullName evidence="1">Uncharacterized protein</fullName>
    </submittedName>
</protein>
<accession>A0A1M6NAL4</accession>
<proteinExistence type="predicted"/>
<dbReference type="AlphaFoldDB" id="A0A1M6NAL4"/>
<dbReference type="Proteomes" id="UP000184363">
    <property type="component" value="Unassembled WGS sequence"/>
</dbReference>
<keyword evidence="2" id="KW-1185">Reference proteome</keyword>
<name>A0A1M6NAL4_PSETH</name>
<dbReference type="STRING" id="1848.SAMN05443637_101135"/>
<evidence type="ECO:0000313" key="2">
    <source>
        <dbReference type="Proteomes" id="UP000184363"/>
    </source>
</evidence>
<dbReference type="InterPro" id="IPR045756">
    <property type="entry name" value="DUF6183"/>
</dbReference>
<gene>
    <name evidence="1" type="ORF">SAMN05443637_101135</name>
</gene>